<dbReference type="Gene3D" id="3.40.640.10">
    <property type="entry name" value="Type I PLP-dependent aspartate aminotransferase-like (Major domain)"/>
    <property type="match status" value="1"/>
</dbReference>
<dbReference type="InterPro" id="IPR004839">
    <property type="entry name" value="Aminotransferase_I/II_large"/>
</dbReference>
<protein>
    <submittedName>
        <fullName evidence="4">PLP-dependent transferase</fullName>
    </submittedName>
</protein>
<dbReference type="GO" id="GO:0006520">
    <property type="term" value="P:amino acid metabolic process"/>
    <property type="evidence" value="ECO:0007669"/>
    <property type="project" value="TreeGrafter"/>
</dbReference>
<reference evidence="4 5" key="1">
    <citation type="journal article" date="2018" name="Mol. Biol. Evol.">
        <title>Broad Genomic Sampling Reveals a Smut Pathogenic Ancestry of the Fungal Clade Ustilaginomycotina.</title>
        <authorList>
            <person name="Kijpornyongpan T."/>
            <person name="Mondo S.J."/>
            <person name="Barry K."/>
            <person name="Sandor L."/>
            <person name="Lee J."/>
            <person name="Lipzen A."/>
            <person name="Pangilinan J."/>
            <person name="LaButti K."/>
            <person name="Hainaut M."/>
            <person name="Henrissat B."/>
            <person name="Grigoriev I.V."/>
            <person name="Spatafora J.W."/>
            <person name="Aime M.C."/>
        </authorList>
    </citation>
    <scope>NUCLEOTIDE SEQUENCE [LARGE SCALE GENOMIC DNA]</scope>
    <source>
        <strain evidence="4 5">MCA 5214</strain>
    </source>
</reference>
<dbReference type="SUPFAM" id="SSF53383">
    <property type="entry name" value="PLP-dependent transferases"/>
    <property type="match status" value="1"/>
</dbReference>
<dbReference type="InterPro" id="IPR004838">
    <property type="entry name" value="NHTrfase_class1_PyrdxlP-BS"/>
</dbReference>
<dbReference type="Pfam" id="PF00155">
    <property type="entry name" value="Aminotran_1_2"/>
    <property type="match status" value="1"/>
</dbReference>
<dbReference type="PROSITE" id="PS00105">
    <property type="entry name" value="AA_TRANSFER_CLASS_1"/>
    <property type="match status" value="1"/>
</dbReference>
<evidence type="ECO:0000313" key="5">
    <source>
        <dbReference type="Proteomes" id="UP000245884"/>
    </source>
</evidence>
<keyword evidence="4" id="KW-0808">Transferase</keyword>
<name>A0A316URN2_9BASI</name>
<sequence>MSCGPACFPRILSEPNVCPLPQTQTQVNDSDKAALPQLSSRGKAHAANVTPFWKVFDDVLRNVYSPETNTTGVINMGIANNSLMEKELLEYFSHLPLDPTDLTYGTSLFGSTRLFGALSHHFNRPTFSPVTPVLEEHILTGPGCGPLLDQLFEHLAEPGQAALVAAPYYNGFDADLMTRAGVRCIPVYSPYGDGSEAESFDGETALRGFEEALAAAPAGSVSSLILCNPHNPLGRCYTRSALLAYGRFAQQHNLHLVVDEIYARSTFATSDDPHPVPFTSALSIDWQREASGCHPSRVHILTSASKDFGLNGFRLGVFISQHNPQLVAAMKSTSKLYMVSSPADALWSRLLRDETLYAWFVEENKQRLSAAYEVAKEWCMKHGIPYTHSNAGHFLVANLDRFMPITRPEGCTAEQSQVALQEAEALLWSRVLQHGVCVTPGSNYWHPTPGIFRLTFAMPEQTLREGLRRFELALGLGEGRSNVEQGVVAVAADAAAAVVEACSSAAVMQTHAGQGVPSACHGIYIALCGGQQKDKSLVSGNGTARLGQAC</sequence>
<dbReference type="PANTHER" id="PTHR43795:SF39">
    <property type="entry name" value="AMINOTRANSFERASE CLASS I_CLASSII DOMAIN-CONTAINING PROTEIN"/>
    <property type="match status" value="1"/>
</dbReference>
<proteinExistence type="inferred from homology"/>
<dbReference type="GO" id="GO:0008483">
    <property type="term" value="F:transaminase activity"/>
    <property type="evidence" value="ECO:0007669"/>
    <property type="project" value="TreeGrafter"/>
</dbReference>
<evidence type="ECO:0000256" key="2">
    <source>
        <dbReference type="ARBA" id="ARBA00022898"/>
    </source>
</evidence>
<evidence type="ECO:0000256" key="1">
    <source>
        <dbReference type="ARBA" id="ARBA00007441"/>
    </source>
</evidence>
<dbReference type="PRINTS" id="PR00753">
    <property type="entry name" value="ACCSYNTHASE"/>
</dbReference>
<organism evidence="4 5">
    <name type="scientific">Jaminaea rosea</name>
    <dbReference type="NCBI Taxonomy" id="1569628"/>
    <lineage>
        <taxon>Eukaryota</taxon>
        <taxon>Fungi</taxon>
        <taxon>Dikarya</taxon>
        <taxon>Basidiomycota</taxon>
        <taxon>Ustilaginomycotina</taxon>
        <taxon>Exobasidiomycetes</taxon>
        <taxon>Microstromatales</taxon>
        <taxon>Microstromatales incertae sedis</taxon>
        <taxon>Jaminaea</taxon>
    </lineage>
</organism>
<dbReference type="RefSeq" id="XP_025361145.1">
    <property type="nucleotide sequence ID" value="XM_025508368.1"/>
</dbReference>
<dbReference type="InterPro" id="IPR015424">
    <property type="entry name" value="PyrdxlP-dep_Trfase"/>
</dbReference>
<evidence type="ECO:0000259" key="3">
    <source>
        <dbReference type="Pfam" id="PF00155"/>
    </source>
</evidence>
<keyword evidence="2" id="KW-0663">Pyridoxal phosphate</keyword>
<dbReference type="Proteomes" id="UP000245884">
    <property type="component" value="Unassembled WGS sequence"/>
</dbReference>
<feature type="domain" description="Aminotransferase class I/classII large" evidence="3">
    <location>
        <begin position="119"/>
        <end position="470"/>
    </location>
</feature>
<dbReference type="GO" id="GO:0030170">
    <property type="term" value="F:pyridoxal phosphate binding"/>
    <property type="evidence" value="ECO:0007669"/>
    <property type="project" value="InterPro"/>
</dbReference>
<dbReference type="GeneID" id="37030191"/>
<evidence type="ECO:0000313" key="4">
    <source>
        <dbReference type="EMBL" id="PWN26533.1"/>
    </source>
</evidence>
<dbReference type="InterPro" id="IPR050478">
    <property type="entry name" value="Ethylene_sulfur-biosynth"/>
</dbReference>
<dbReference type="InterPro" id="IPR015422">
    <property type="entry name" value="PyrdxlP-dep_Trfase_small"/>
</dbReference>
<dbReference type="CDD" id="cd00609">
    <property type="entry name" value="AAT_like"/>
    <property type="match status" value="1"/>
</dbReference>
<dbReference type="OrthoDB" id="7042322at2759"/>
<accession>A0A316URN2</accession>
<keyword evidence="5" id="KW-1185">Reference proteome</keyword>
<dbReference type="PANTHER" id="PTHR43795">
    <property type="entry name" value="BIFUNCTIONAL ASPARTATE AMINOTRANSFERASE AND GLUTAMATE/ASPARTATE-PREPHENATE AMINOTRANSFERASE-RELATED"/>
    <property type="match status" value="1"/>
</dbReference>
<dbReference type="EMBL" id="KZ819671">
    <property type="protein sequence ID" value="PWN26533.1"/>
    <property type="molecule type" value="Genomic_DNA"/>
</dbReference>
<dbReference type="Gene3D" id="3.90.1150.10">
    <property type="entry name" value="Aspartate Aminotransferase, domain 1"/>
    <property type="match status" value="1"/>
</dbReference>
<dbReference type="InterPro" id="IPR015421">
    <property type="entry name" value="PyrdxlP-dep_Trfase_major"/>
</dbReference>
<gene>
    <name evidence="4" type="ORF">BDZ90DRAFT_261342</name>
</gene>
<comment type="similarity">
    <text evidence="1">Belongs to the class-I pyridoxal-phosphate-dependent aminotransferase family.</text>
</comment>
<dbReference type="AlphaFoldDB" id="A0A316URN2"/>
<dbReference type="STRING" id="1569628.A0A316URN2"/>